<dbReference type="InterPro" id="IPR036457">
    <property type="entry name" value="PPM-type-like_dom_sf"/>
</dbReference>
<accession>A0A2K8U490</accession>
<proteinExistence type="predicted"/>
<dbReference type="EMBL" id="CP020370">
    <property type="protein sequence ID" value="AUB80406.1"/>
    <property type="molecule type" value="Genomic_DNA"/>
</dbReference>
<sequence length="622" mass="65854">MDLETRTALSLNLLDWLRGQVADHNRWPSGPVYDQAVAAAGGLIDLVASPSSSPTDAAVGQDAPSVAPAPAMAYPIGRSAPIDPDQHPGNIPDTLLPRSAPVQPQIIAEIESNARAGEPFQARLQVRASDGRPMQVVACEVPEALGLTYAAGLLTGIAHQPGEHRLAVTCQDPDDPAAPTCRAVALLVVNADPRALWKDLASDRDATGWKPDTAAVRLPGAHDRQILLASRRGRSHAHIGTMRDDDYAWCVTAADGWNLIAVADGAGSARHSRIGSRIAAATAVEVARQRLLDDQPGPRLQDLATENADPGQARIAAYNTLGAAAFEATKAIEAKARAQGGEPRDYATTLLLAAHTRTPVGDLVATYWVGDGAIALYSTGHGVELLGMPEGGDYAGQTRFLDRSVFADGDQIMRRLNVRLVKEFTALLLMTDGVSDPWFPSDATLRESAAWAALWAELAPLLAAPDADARTLDWLNFWSRGNHDDRTLAVSSSARGASGSWSPPMRRTSSSRTAPPTTICSASRAGRRKASGSRAQTIRRASWTRVSAGIGSTTCASAFASPGRCGACTPPAWPIATFPIRMCWSTPAPATPVSSISTAWWSLGSTRRRSSAPPISSRRRSS</sequence>
<evidence type="ECO:0000313" key="4">
    <source>
        <dbReference type="Proteomes" id="UP000232638"/>
    </source>
</evidence>
<gene>
    <name evidence="3" type="ORF">THSYN_05205</name>
</gene>
<dbReference type="SUPFAM" id="SSF81606">
    <property type="entry name" value="PP2C-like"/>
    <property type="match status" value="1"/>
</dbReference>
<evidence type="ECO:0000313" key="3">
    <source>
        <dbReference type="EMBL" id="AUB80406.1"/>
    </source>
</evidence>
<organism evidence="3 4">
    <name type="scientific">Candidatus Thiodictyon syntrophicum</name>
    <dbReference type="NCBI Taxonomy" id="1166950"/>
    <lineage>
        <taxon>Bacteria</taxon>
        <taxon>Pseudomonadati</taxon>
        <taxon>Pseudomonadota</taxon>
        <taxon>Gammaproteobacteria</taxon>
        <taxon>Chromatiales</taxon>
        <taxon>Chromatiaceae</taxon>
        <taxon>Thiodictyon</taxon>
    </lineage>
</organism>
<protein>
    <recommendedName>
        <fullName evidence="2">PPM-type phosphatase domain-containing protein</fullName>
    </recommendedName>
</protein>
<name>A0A2K8U490_9GAMM</name>
<dbReference type="AlphaFoldDB" id="A0A2K8U490"/>
<feature type="region of interest" description="Disordered" evidence="1">
    <location>
        <begin position="491"/>
        <end position="519"/>
    </location>
</feature>
<evidence type="ECO:0000259" key="2">
    <source>
        <dbReference type="Pfam" id="PF13672"/>
    </source>
</evidence>
<evidence type="ECO:0000256" key="1">
    <source>
        <dbReference type="SAM" id="MobiDB-lite"/>
    </source>
</evidence>
<reference evidence="3 4" key="1">
    <citation type="submission" date="2017-03" db="EMBL/GenBank/DDBJ databases">
        <title>Complete genome sequence of Candidatus 'Thiodictyon syntrophicum' sp. nov. strain Cad16T, a photolithoautotroph purple sulfur bacterium isolated from an alpine meromictic lake.</title>
        <authorList>
            <person name="Luedin S.M."/>
            <person name="Pothier J.F."/>
            <person name="Danza F."/>
            <person name="Storelli N."/>
            <person name="Wittwer M."/>
            <person name="Tonolla M."/>
        </authorList>
    </citation>
    <scope>NUCLEOTIDE SEQUENCE [LARGE SCALE GENOMIC DNA]</scope>
    <source>
        <strain evidence="3 4">Cad16T</strain>
    </source>
</reference>
<keyword evidence="4" id="KW-1185">Reference proteome</keyword>
<dbReference type="Pfam" id="PF13672">
    <property type="entry name" value="PP2C_2"/>
    <property type="match status" value="1"/>
</dbReference>
<feature type="domain" description="PPM-type phosphatase" evidence="2">
    <location>
        <begin position="232"/>
        <end position="475"/>
    </location>
</feature>
<dbReference type="OrthoDB" id="963478at2"/>
<dbReference type="KEGG" id="tsy:THSYN_05205"/>
<dbReference type="InterPro" id="IPR001932">
    <property type="entry name" value="PPM-type_phosphatase-like_dom"/>
</dbReference>
<dbReference type="Proteomes" id="UP000232638">
    <property type="component" value="Chromosome"/>
</dbReference>
<dbReference type="Gene3D" id="3.60.40.10">
    <property type="entry name" value="PPM-type phosphatase domain"/>
    <property type="match status" value="1"/>
</dbReference>